<sequence length="44" mass="5085">MRPQWQNSQLLSLIITCLEEIIGKAIDLSYKKLPLQNNNNKSLD</sequence>
<evidence type="ECO:0000313" key="1">
    <source>
        <dbReference type="EMBL" id="JAH55932.1"/>
    </source>
</evidence>
<dbReference type="EMBL" id="GBXM01052645">
    <property type="protein sequence ID" value="JAH55932.1"/>
    <property type="molecule type" value="Transcribed_RNA"/>
</dbReference>
<name>A0A0E9TR62_ANGAN</name>
<reference evidence="1" key="2">
    <citation type="journal article" date="2015" name="Fish Shellfish Immunol.">
        <title>Early steps in the European eel (Anguilla anguilla)-Vibrio vulnificus interaction in the gills: Role of the RtxA13 toxin.</title>
        <authorList>
            <person name="Callol A."/>
            <person name="Pajuelo D."/>
            <person name="Ebbesson L."/>
            <person name="Teles M."/>
            <person name="MacKenzie S."/>
            <person name="Amaro C."/>
        </authorList>
    </citation>
    <scope>NUCLEOTIDE SEQUENCE</scope>
</reference>
<reference evidence="1" key="1">
    <citation type="submission" date="2014-11" db="EMBL/GenBank/DDBJ databases">
        <authorList>
            <person name="Amaro Gonzalez C."/>
        </authorList>
    </citation>
    <scope>NUCLEOTIDE SEQUENCE</scope>
</reference>
<organism evidence="1">
    <name type="scientific">Anguilla anguilla</name>
    <name type="common">European freshwater eel</name>
    <name type="synonym">Muraena anguilla</name>
    <dbReference type="NCBI Taxonomy" id="7936"/>
    <lineage>
        <taxon>Eukaryota</taxon>
        <taxon>Metazoa</taxon>
        <taxon>Chordata</taxon>
        <taxon>Craniata</taxon>
        <taxon>Vertebrata</taxon>
        <taxon>Euteleostomi</taxon>
        <taxon>Actinopterygii</taxon>
        <taxon>Neopterygii</taxon>
        <taxon>Teleostei</taxon>
        <taxon>Anguilliformes</taxon>
        <taxon>Anguillidae</taxon>
        <taxon>Anguilla</taxon>
    </lineage>
</organism>
<proteinExistence type="predicted"/>
<accession>A0A0E9TR62</accession>
<protein>
    <submittedName>
        <fullName evidence="1">Uncharacterized protein</fullName>
    </submittedName>
</protein>
<dbReference type="AlphaFoldDB" id="A0A0E9TR62"/>